<keyword evidence="2" id="KW-1003">Cell membrane</keyword>
<feature type="transmembrane region" description="Helical" evidence="7">
    <location>
        <begin position="47"/>
        <end position="69"/>
    </location>
</feature>
<accession>A0A9D1L586</accession>
<evidence type="ECO:0000256" key="3">
    <source>
        <dbReference type="ARBA" id="ARBA00022519"/>
    </source>
</evidence>
<name>A0A9D1L586_9FIRM</name>
<dbReference type="GO" id="GO:0005886">
    <property type="term" value="C:plasma membrane"/>
    <property type="evidence" value="ECO:0007669"/>
    <property type="project" value="UniProtKB-SubCell"/>
</dbReference>
<evidence type="ECO:0000256" key="6">
    <source>
        <dbReference type="ARBA" id="ARBA00023136"/>
    </source>
</evidence>
<dbReference type="Proteomes" id="UP000824090">
    <property type="component" value="Unassembled WGS sequence"/>
</dbReference>
<feature type="transmembrane region" description="Helical" evidence="7">
    <location>
        <begin position="89"/>
        <end position="113"/>
    </location>
</feature>
<organism evidence="9 10">
    <name type="scientific">Candidatus Allocopromorpha excrementigallinarum</name>
    <dbReference type="NCBI Taxonomy" id="2840742"/>
    <lineage>
        <taxon>Bacteria</taxon>
        <taxon>Bacillati</taxon>
        <taxon>Bacillota</taxon>
        <taxon>Clostridia</taxon>
        <taxon>Eubacteriales</taxon>
        <taxon>Eubacteriaceae</taxon>
        <taxon>Eubacteriaceae incertae sedis</taxon>
        <taxon>Candidatus Allocopromorpha</taxon>
    </lineage>
</organism>
<dbReference type="NCBIfam" id="TIGR00786">
    <property type="entry name" value="dctM"/>
    <property type="match status" value="1"/>
</dbReference>
<evidence type="ECO:0000256" key="5">
    <source>
        <dbReference type="ARBA" id="ARBA00022989"/>
    </source>
</evidence>
<dbReference type="PANTHER" id="PTHR33362:SF2">
    <property type="entry name" value="TRAP TRANSPORTER LARGE PERMEASE PROTEIN"/>
    <property type="match status" value="1"/>
</dbReference>
<feature type="transmembrane region" description="Helical" evidence="7">
    <location>
        <begin position="316"/>
        <end position="342"/>
    </location>
</feature>
<dbReference type="InterPro" id="IPR010656">
    <property type="entry name" value="DctM"/>
</dbReference>
<evidence type="ECO:0000256" key="7">
    <source>
        <dbReference type="SAM" id="Phobius"/>
    </source>
</evidence>
<feature type="transmembrane region" description="Helical" evidence="7">
    <location>
        <begin position="402"/>
        <end position="424"/>
    </location>
</feature>
<comment type="caution">
    <text evidence="9">The sequence shown here is derived from an EMBL/GenBank/DDBJ whole genome shotgun (WGS) entry which is preliminary data.</text>
</comment>
<keyword evidence="4 7" id="KW-0812">Transmembrane</keyword>
<feature type="transmembrane region" description="Helical" evidence="7">
    <location>
        <begin position="354"/>
        <end position="374"/>
    </location>
</feature>
<keyword evidence="3" id="KW-0997">Cell inner membrane</keyword>
<feature type="transmembrane region" description="Helical" evidence="7">
    <location>
        <begin position="271"/>
        <end position="296"/>
    </location>
</feature>
<feature type="transmembrane region" description="Helical" evidence="7">
    <location>
        <begin position="243"/>
        <end position="259"/>
    </location>
</feature>
<feature type="transmembrane region" description="Helical" evidence="7">
    <location>
        <begin position="175"/>
        <end position="194"/>
    </location>
</feature>
<feature type="domain" description="TRAP C4-dicarboxylate transport system permease DctM subunit" evidence="8">
    <location>
        <begin position="7"/>
        <end position="416"/>
    </location>
</feature>
<comment type="subcellular location">
    <subcellularLocation>
        <location evidence="1">Cell inner membrane</location>
        <topology evidence="1">Multi-pass membrane protein</topology>
    </subcellularLocation>
</comment>
<dbReference type="PANTHER" id="PTHR33362">
    <property type="entry name" value="SIALIC ACID TRAP TRANSPORTER PERMEASE PROTEIN SIAT-RELATED"/>
    <property type="match status" value="1"/>
</dbReference>
<proteinExistence type="predicted"/>
<protein>
    <submittedName>
        <fullName evidence="9">TRAP transporter large permease subunit</fullName>
    </submittedName>
</protein>
<reference evidence="9" key="2">
    <citation type="journal article" date="2021" name="PeerJ">
        <title>Extensive microbial diversity within the chicken gut microbiome revealed by metagenomics and culture.</title>
        <authorList>
            <person name="Gilroy R."/>
            <person name="Ravi A."/>
            <person name="Getino M."/>
            <person name="Pursley I."/>
            <person name="Horton D.L."/>
            <person name="Alikhan N.F."/>
            <person name="Baker D."/>
            <person name="Gharbi K."/>
            <person name="Hall N."/>
            <person name="Watson M."/>
            <person name="Adriaenssens E.M."/>
            <person name="Foster-Nyarko E."/>
            <person name="Jarju S."/>
            <person name="Secka A."/>
            <person name="Antonio M."/>
            <person name="Oren A."/>
            <person name="Chaudhuri R.R."/>
            <person name="La Ragione R."/>
            <person name="Hildebrand F."/>
            <person name="Pallen M.J."/>
        </authorList>
    </citation>
    <scope>NUCLEOTIDE SEQUENCE</scope>
    <source>
        <strain evidence="9">ChiHcec3-6078</strain>
    </source>
</reference>
<reference evidence="9" key="1">
    <citation type="submission" date="2020-10" db="EMBL/GenBank/DDBJ databases">
        <authorList>
            <person name="Gilroy R."/>
        </authorList>
    </citation>
    <scope>NUCLEOTIDE SEQUENCE</scope>
    <source>
        <strain evidence="9">ChiHcec3-6078</strain>
    </source>
</reference>
<keyword evidence="5 7" id="KW-1133">Transmembrane helix</keyword>
<evidence type="ECO:0000256" key="1">
    <source>
        <dbReference type="ARBA" id="ARBA00004429"/>
    </source>
</evidence>
<dbReference type="InterPro" id="IPR004681">
    <property type="entry name" value="TRAP_DctM"/>
</dbReference>
<evidence type="ECO:0000313" key="9">
    <source>
        <dbReference type="EMBL" id="HIU25374.1"/>
    </source>
</evidence>
<feature type="transmembrane region" description="Helical" evidence="7">
    <location>
        <begin position="6"/>
        <end position="35"/>
    </location>
</feature>
<gene>
    <name evidence="9" type="ORF">IAC50_02590</name>
</gene>
<sequence>MMALAVIGIFFILIILGFPIGFSLGIVPIGAFLLFDMTALITPIQKMFTGLDSFAILAVPLFILAGDLMSTTNMSGKLIDFANMFVHRIRGGLGMATVISSTLFGGVSGSANADTAAIGSITIPGMMNTGYSRGFATALQACSGTIGCLIPPSILAIMYGIAASCSISDMFMGGIIPRILMCLAYMIYCFIYASREGKGKIIPYKLPEGKTRLNIINGALPALLLIVILIGGIRVGIVTPTEGAAVAVIYAIVVGKFVYKTLTLKKFYKSLVDSAITSGAVLMILSNAYILSYLLTVEGLPDLIQGFLTKFHASPVLILIFINILLLIVGTFLEGIAAIILLTPVLLPMAEYAGLDAVGFGLIMVTALVIGMFTPPVGVTLFVSCGISGAKIPEAGRHLVPLFIFSVVVLLCVNVFNSQICAFIEMMTG</sequence>
<evidence type="ECO:0000256" key="4">
    <source>
        <dbReference type="ARBA" id="ARBA00022692"/>
    </source>
</evidence>
<dbReference type="PIRSF" id="PIRSF006066">
    <property type="entry name" value="HI0050"/>
    <property type="match status" value="1"/>
</dbReference>
<keyword evidence="6 7" id="KW-0472">Membrane</keyword>
<dbReference type="Pfam" id="PF06808">
    <property type="entry name" value="DctM"/>
    <property type="match status" value="1"/>
</dbReference>
<evidence type="ECO:0000256" key="2">
    <source>
        <dbReference type="ARBA" id="ARBA00022475"/>
    </source>
</evidence>
<dbReference type="AlphaFoldDB" id="A0A9D1L586"/>
<feature type="transmembrane region" description="Helical" evidence="7">
    <location>
        <begin position="215"/>
        <end position="237"/>
    </location>
</feature>
<dbReference type="GO" id="GO:0022857">
    <property type="term" value="F:transmembrane transporter activity"/>
    <property type="evidence" value="ECO:0007669"/>
    <property type="project" value="TreeGrafter"/>
</dbReference>
<dbReference type="EMBL" id="DVMP01000051">
    <property type="protein sequence ID" value="HIU25374.1"/>
    <property type="molecule type" value="Genomic_DNA"/>
</dbReference>
<evidence type="ECO:0000313" key="10">
    <source>
        <dbReference type="Proteomes" id="UP000824090"/>
    </source>
</evidence>
<feature type="transmembrane region" description="Helical" evidence="7">
    <location>
        <begin position="134"/>
        <end position="163"/>
    </location>
</feature>
<evidence type="ECO:0000259" key="8">
    <source>
        <dbReference type="Pfam" id="PF06808"/>
    </source>
</evidence>